<evidence type="ECO:0000313" key="2">
    <source>
        <dbReference type="EMBL" id="SHM95227.1"/>
    </source>
</evidence>
<dbReference type="OrthoDB" id="396512at2"/>
<dbReference type="PANTHER" id="PTHR22916">
    <property type="entry name" value="GLYCOSYLTRANSFERASE"/>
    <property type="match status" value="1"/>
</dbReference>
<dbReference type="STRING" id="178356.SAMN05216269_10979"/>
<evidence type="ECO:0000313" key="3">
    <source>
        <dbReference type="Proteomes" id="UP000184092"/>
    </source>
</evidence>
<keyword evidence="2" id="KW-0808">Transferase</keyword>
<proteinExistence type="predicted"/>
<dbReference type="PANTHER" id="PTHR22916:SF3">
    <property type="entry name" value="UDP-GLCNAC:BETAGAL BETA-1,3-N-ACETYLGLUCOSAMINYLTRANSFERASE-LIKE PROTEIN 1"/>
    <property type="match status" value="1"/>
</dbReference>
<sequence>MEKNNLISIILPVHNGEKYLSQSIESCLNQTYKNIELIIVNDCSTDSTLDIVNQYAALDDRVRIINNEENKKLPASLNIGHNQARGGLISWTSDDNIYELDAFEELNKSLFENNVDIVYSDIALINKDGEKIIDFHFVGFENIIFGNFIGSCFLYKKEVFDRNQGYDENLFLIEDYDFWLRAIIHSSYFQVKKILYNYRKHEDSLTSKINNDIEAGELFRNNIKKTYNNFCKKILEKDYEVVADFLTNVLTRQVVSYEWLIKHNVKIKNFEEHLLKNINFSNIKLLKRVFFKKKLEIWILNKSPENIFLQSLFLIKNNFYIIDKNSFKIIIKYSFFKLSK</sequence>
<reference evidence="3" key="1">
    <citation type="submission" date="2016-11" db="EMBL/GenBank/DDBJ databases">
        <authorList>
            <person name="Varghese N."/>
            <person name="Submissions S."/>
        </authorList>
    </citation>
    <scope>NUCLEOTIDE SEQUENCE [LARGE SCALE GENOMIC DNA]</scope>
    <source>
        <strain evidence="3">CGMCC 1.2749</strain>
    </source>
</reference>
<keyword evidence="3" id="KW-1185">Reference proteome</keyword>
<dbReference type="SUPFAM" id="SSF53448">
    <property type="entry name" value="Nucleotide-diphospho-sugar transferases"/>
    <property type="match status" value="1"/>
</dbReference>
<dbReference type="InterPro" id="IPR001173">
    <property type="entry name" value="Glyco_trans_2-like"/>
</dbReference>
<dbReference type="EMBL" id="FRCL01000009">
    <property type="protein sequence ID" value="SHM95227.1"/>
    <property type="molecule type" value="Genomic_DNA"/>
</dbReference>
<dbReference type="Gene3D" id="3.90.550.10">
    <property type="entry name" value="Spore Coat Polysaccharide Biosynthesis Protein SpsA, Chain A"/>
    <property type="match status" value="1"/>
</dbReference>
<dbReference type="GO" id="GO:0016758">
    <property type="term" value="F:hexosyltransferase activity"/>
    <property type="evidence" value="ECO:0007669"/>
    <property type="project" value="UniProtKB-ARBA"/>
</dbReference>
<organism evidence="2 3">
    <name type="scientific">Flavobacterium xinjiangense</name>
    <dbReference type="NCBI Taxonomy" id="178356"/>
    <lineage>
        <taxon>Bacteria</taxon>
        <taxon>Pseudomonadati</taxon>
        <taxon>Bacteroidota</taxon>
        <taxon>Flavobacteriia</taxon>
        <taxon>Flavobacteriales</taxon>
        <taxon>Flavobacteriaceae</taxon>
        <taxon>Flavobacterium</taxon>
    </lineage>
</organism>
<dbReference type="Proteomes" id="UP000184092">
    <property type="component" value="Unassembled WGS sequence"/>
</dbReference>
<dbReference type="Pfam" id="PF00535">
    <property type="entry name" value="Glycos_transf_2"/>
    <property type="match status" value="1"/>
</dbReference>
<name>A0A1M7MVN1_9FLAO</name>
<dbReference type="RefSeq" id="WP_073209677.1">
    <property type="nucleotide sequence ID" value="NZ_FRCL01000009.1"/>
</dbReference>
<gene>
    <name evidence="2" type="ORF">SAMN05216269_10979</name>
</gene>
<dbReference type="InterPro" id="IPR029044">
    <property type="entry name" value="Nucleotide-diphossugar_trans"/>
</dbReference>
<feature type="domain" description="Glycosyltransferase 2-like" evidence="1">
    <location>
        <begin position="8"/>
        <end position="135"/>
    </location>
</feature>
<protein>
    <submittedName>
        <fullName evidence="2">Glycosyltransferase involved in cell wall bisynthesis</fullName>
    </submittedName>
</protein>
<evidence type="ECO:0000259" key="1">
    <source>
        <dbReference type="Pfam" id="PF00535"/>
    </source>
</evidence>
<accession>A0A1M7MVN1</accession>
<dbReference type="AlphaFoldDB" id="A0A1M7MVN1"/>